<evidence type="ECO:0000313" key="1">
    <source>
        <dbReference type="EMBL" id="RDU48118.1"/>
    </source>
</evidence>
<proteinExistence type="predicted"/>
<organism evidence="1 2">
    <name type="scientific">Parabacteroides acidifaciens</name>
    <dbReference type="NCBI Taxonomy" id="2290935"/>
    <lineage>
        <taxon>Bacteria</taxon>
        <taxon>Pseudomonadati</taxon>
        <taxon>Bacteroidota</taxon>
        <taxon>Bacteroidia</taxon>
        <taxon>Bacteroidales</taxon>
        <taxon>Tannerellaceae</taxon>
        <taxon>Parabacteroides</taxon>
    </lineage>
</organism>
<evidence type="ECO:0000313" key="2">
    <source>
        <dbReference type="Proteomes" id="UP000256321"/>
    </source>
</evidence>
<name>A0A3D8HB06_9BACT</name>
<dbReference type="Proteomes" id="UP000256321">
    <property type="component" value="Unassembled WGS sequence"/>
</dbReference>
<accession>A0A3D8HB06</accession>
<gene>
    <name evidence="1" type="ORF">DWU89_16250</name>
</gene>
<sequence length="77" mass="8910">MIHKFNKDMTQAKFKTKILLKDSLREMPIGSKLTIKSRQFKASVVRTTTTDLKCKEGYLFDVSDRGMIDEVVVTRIK</sequence>
<comment type="caution">
    <text evidence="1">The sequence shown here is derived from an EMBL/GenBank/DDBJ whole genome shotgun (WGS) entry which is preliminary data.</text>
</comment>
<dbReference type="EMBL" id="QREV01000048">
    <property type="protein sequence ID" value="RDU48118.1"/>
    <property type="molecule type" value="Genomic_DNA"/>
</dbReference>
<protein>
    <submittedName>
        <fullName evidence="1">Uncharacterized protein</fullName>
    </submittedName>
</protein>
<reference evidence="1 2" key="1">
    <citation type="submission" date="2018-07" db="EMBL/GenBank/DDBJ databases">
        <title>Parabacteroides acidifaciens nov. sp., isolated from human feces.</title>
        <authorList>
            <person name="Wang Y.J."/>
        </authorList>
    </citation>
    <scope>NUCLEOTIDE SEQUENCE [LARGE SCALE GENOMIC DNA]</scope>
    <source>
        <strain evidence="1 2">426-9</strain>
    </source>
</reference>
<dbReference type="AlphaFoldDB" id="A0A3D8HB06"/>